<dbReference type="InterPro" id="IPR005479">
    <property type="entry name" value="CPAse_ATP-bd"/>
</dbReference>
<evidence type="ECO:0000256" key="3">
    <source>
        <dbReference type="ARBA" id="ARBA00022840"/>
    </source>
</evidence>
<evidence type="ECO:0000256" key="1">
    <source>
        <dbReference type="ARBA" id="ARBA00022598"/>
    </source>
</evidence>
<dbReference type="PANTHER" id="PTHR43585">
    <property type="entry name" value="FUMIPYRROLE BIOSYNTHESIS PROTEIN C"/>
    <property type="match status" value="1"/>
</dbReference>
<dbReference type="RefSeq" id="WP_205004729.1">
    <property type="nucleotide sequence ID" value="NZ_JAFBER010000031.1"/>
</dbReference>
<reference evidence="6 7" key="1">
    <citation type="submission" date="2021-01" db="EMBL/GenBank/DDBJ databases">
        <title>Genomic Encyclopedia of Type Strains, Phase IV (KMG-IV): sequencing the most valuable type-strain genomes for metagenomic binning, comparative biology and taxonomic classification.</title>
        <authorList>
            <person name="Goeker M."/>
        </authorList>
    </citation>
    <scope>NUCLEOTIDE SEQUENCE [LARGE SCALE GENOMIC DNA]</scope>
    <source>
        <strain evidence="6 7">DSM 28236</strain>
    </source>
</reference>
<evidence type="ECO:0000259" key="5">
    <source>
        <dbReference type="PROSITE" id="PS50975"/>
    </source>
</evidence>
<gene>
    <name evidence="6" type="ORF">JOD45_003087</name>
</gene>
<dbReference type="Proteomes" id="UP000808914">
    <property type="component" value="Unassembled WGS sequence"/>
</dbReference>
<sequence>MKRILFLETNTTSTGAQAMKLSKEMGYHVHFWTNDPSQYDSIKYDNPTDLADEIKVIDTYDAAKMIKAIKNEQIQYHGVLAFDDYHLMPAAEIAKKLHLNGHETKSLSLVRNKNLMRDYLKNLIDKSGFYQPKFQTINEDHSSHLYNDNYEFPLVFKPIDDSGSNGVRICHNKNELIEAFNVEKERFLNPRGYKLQRSWLAEEYISGDEYSAEMLYTKEGWKLVSVTLKETYGEHAIESGHVSSKSIKPIPDIEDRCIKLLNLFNLDFGAAHIEFKLKDSKPYLIEINPRLAGDYIPALVKTATGVDMVEHLLKQSLGIDAKINFSTDESAAIKFFIPKRPGIYKKAANLKEIMSYQGIIQIDTVNLPVHFTQAKSSYERIAFAIAKAKRPETAFKAAEKAISDLRWDVSYSN</sequence>
<dbReference type="PROSITE" id="PS50975">
    <property type="entry name" value="ATP_GRASP"/>
    <property type="match status" value="1"/>
</dbReference>
<dbReference type="Gene3D" id="3.30.1490.20">
    <property type="entry name" value="ATP-grasp fold, A domain"/>
    <property type="match status" value="1"/>
</dbReference>
<name>A0ABS2Q3P4_9BACL</name>
<comment type="caution">
    <text evidence="6">The sequence shown here is derived from an EMBL/GenBank/DDBJ whole genome shotgun (WGS) entry which is preliminary data.</text>
</comment>
<proteinExistence type="predicted"/>
<dbReference type="SUPFAM" id="SSF56059">
    <property type="entry name" value="Glutathione synthetase ATP-binding domain-like"/>
    <property type="match status" value="1"/>
</dbReference>
<keyword evidence="2 4" id="KW-0547">Nucleotide-binding</keyword>
<evidence type="ECO:0000256" key="4">
    <source>
        <dbReference type="PROSITE-ProRule" id="PRU00409"/>
    </source>
</evidence>
<dbReference type="Gene3D" id="3.30.470.20">
    <property type="entry name" value="ATP-grasp fold, B domain"/>
    <property type="match status" value="1"/>
</dbReference>
<feature type="domain" description="ATP-grasp" evidence="5">
    <location>
        <begin position="121"/>
        <end position="317"/>
    </location>
</feature>
<dbReference type="PROSITE" id="PS00867">
    <property type="entry name" value="CPSASE_2"/>
    <property type="match status" value="1"/>
</dbReference>
<keyword evidence="7" id="KW-1185">Reference proteome</keyword>
<dbReference type="Gene3D" id="3.40.50.20">
    <property type="match status" value="1"/>
</dbReference>
<dbReference type="Pfam" id="PF13535">
    <property type="entry name" value="ATP-grasp_4"/>
    <property type="match status" value="1"/>
</dbReference>
<keyword evidence="1" id="KW-0436">Ligase</keyword>
<dbReference type="EMBL" id="JAFBER010000031">
    <property type="protein sequence ID" value="MBM7646853.1"/>
    <property type="molecule type" value="Genomic_DNA"/>
</dbReference>
<protein>
    <submittedName>
        <fullName evidence="6">Biotin carboxylase</fullName>
    </submittedName>
</protein>
<keyword evidence="3 4" id="KW-0067">ATP-binding</keyword>
<evidence type="ECO:0000313" key="7">
    <source>
        <dbReference type="Proteomes" id="UP000808914"/>
    </source>
</evidence>
<organism evidence="6 7">
    <name type="scientific">Scopulibacillus daqui</name>
    <dbReference type="NCBI Taxonomy" id="1469162"/>
    <lineage>
        <taxon>Bacteria</taxon>
        <taxon>Bacillati</taxon>
        <taxon>Bacillota</taxon>
        <taxon>Bacilli</taxon>
        <taxon>Bacillales</taxon>
        <taxon>Sporolactobacillaceae</taxon>
        <taxon>Scopulibacillus</taxon>
    </lineage>
</organism>
<evidence type="ECO:0000256" key="2">
    <source>
        <dbReference type="ARBA" id="ARBA00022741"/>
    </source>
</evidence>
<accession>A0ABS2Q3P4</accession>
<evidence type="ECO:0000313" key="6">
    <source>
        <dbReference type="EMBL" id="MBM7646853.1"/>
    </source>
</evidence>
<dbReference type="InterPro" id="IPR013815">
    <property type="entry name" value="ATP_grasp_subdomain_1"/>
</dbReference>
<dbReference type="PANTHER" id="PTHR43585:SF2">
    <property type="entry name" value="ATP-GRASP ENZYME FSQD"/>
    <property type="match status" value="1"/>
</dbReference>
<dbReference type="InterPro" id="IPR052032">
    <property type="entry name" value="ATP-dep_AA_Ligase"/>
</dbReference>
<dbReference type="InterPro" id="IPR011761">
    <property type="entry name" value="ATP-grasp"/>
</dbReference>